<evidence type="ECO:0000256" key="2">
    <source>
        <dbReference type="ARBA" id="ARBA00005581"/>
    </source>
</evidence>
<feature type="chain" id="PRO_5032828933" description="S-protein homolog" evidence="6">
    <location>
        <begin position="22"/>
        <end position="362"/>
    </location>
</feature>
<comment type="similarity">
    <text evidence="2">Belongs to the plant self-incompatibility (S1) protein family.</text>
</comment>
<feature type="signal peptide" evidence="6">
    <location>
        <begin position="1"/>
        <end position="21"/>
    </location>
</feature>
<evidence type="ECO:0000313" key="8">
    <source>
        <dbReference type="Proteomes" id="UP000626092"/>
    </source>
</evidence>
<evidence type="ECO:0008006" key="9">
    <source>
        <dbReference type="Google" id="ProtNLM"/>
    </source>
</evidence>
<evidence type="ECO:0000256" key="1">
    <source>
        <dbReference type="ARBA" id="ARBA00004613"/>
    </source>
</evidence>
<evidence type="ECO:0000256" key="3">
    <source>
        <dbReference type="ARBA" id="ARBA00022471"/>
    </source>
</evidence>
<dbReference type="OrthoDB" id="1848419at2759"/>
<reference evidence="7" key="1">
    <citation type="submission" date="2019-11" db="EMBL/GenBank/DDBJ databases">
        <authorList>
            <person name="Liu Y."/>
            <person name="Hou J."/>
            <person name="Li T.-Q."/>
            <person name="Guan C.-H."/>
            <person name="Wu X."/>
            <person name="Wu H.-Z."/>
            <person name="Ling F."/>
            <person name="Zhang R."/>
            <person name="Shi X.-G."/>
            <person name="Ren J.-P."/>
            <person name="Chen E.-F."/>
            <person name="Sun J.-M."/>
        </authorList>
    </citation>
    <scope>NUCLEOTIDE SEQUENCE</scope>
    <source>
        <strain evidence="7">Adult_tree_wgs_1</strain>
        <tissue evidence="7">Leaves</tissue>
    </source>
</reference>
<keyword evidence="5 6" id="KW-0732">Signal</keyword>
<name>A0A834HF24_RHOSS</name>
<keyword evidence="8" id="KW-1185">Reference proteome</keyword>
<comment type="subcellular location">
    <subcellularLocation>
        <location evidence="1">Secreted</location>
    </subcellularLocation>
</comment>
<dbReference type="PANTHER" id="PTHR31232">
    <property type="match status" value="1"/>
</dbReference>
<dbReference type="AlphaFoldDB" id="A0A834HF24"/>
<organism evidence="7 8">
    <name type="scientific">Rhododendron simsii</name>
    <name type="common">Sims's rhododendron</name>
    <dbReference type="NCBI Taxonomy" id="118357"/>
    <lineage>
        <taxon>Eukaryota</taxon>
        <taxon>Viridiplantae</taxon>
        <taxon>Streptophyta</taxon>
        <taxon>Embryophyta</taxon>
        <taxon>Tracheophyta</taxon>
        <taxon>Spermatophyta</taxon>
        <taxon>Magnoliopsida</taxon>
        <taxon>eudicotyledons</taxon>
        <taxon>Gunneridae</taxon>
        <taxon>Pentapetalae</taxon>
        <taxon>asterids</taxon>
        <taxon>Ericales</taxon>
        <taxon>Ericaceae</taxon>
        <taxon>Ericoideae</taxon>
        <taxon>Rhodoreae</taxon>
        <taxon>Rhododendron</taxon>
    </lineage>
</organism>
<dbReference type="GO" id="GO:0060320">
    <property type="term" value="P:rejection of self pollen"/>
    <property type="evidence" value="ECO:0007669"/>
    <property type="project" value="UniProtKB-KW"/>
</dbReference>
<gene>
    <name evidence="7" type="ORF">RHSIM_Rhsim02G0049600</name>
</gene>
<sequence length="362" mass="41742">MARFLPFAILIFLLVCMQTLCEQGDEKVFFKTTVHIKSNVAGQLRFRCQSGDDDLGNQILNTGQYYAFNFHPSFNTLFFCHFYWNSLDASFDVYSLNLESICEHSVVHYDCFWLVTPMGFYFSNNDKDYKFIRSCSQTLPKHVPVHVLLFEATKYDVPMPRLRGRASLGDHLQFKCNASVLDGHIPILKLTLSVRKKISYGWFSELRPKTVAIPSRSTHLGDGFEAEEKVCEQGDVKVFFKTTVHIKSDVAGQLRFRCQSGDDDLGNQTLSTGGYYDFHFHPSFSTLFFCHFYWNSLDKSFDVYSPELAGSCEHSVVHYDCFWRVTPMGFYFSNNDKDYKFAISWQGRPGGKLRKPAGYKKN</sequence>
<accession>A0A834HF24</accession>
<dbReference type="PANTHER" id="PTHR31232:SF155">
    <property type="entry name" value="PLANT SELF-INCOMPATIBILITY PROTEIN S1 FAMILY"/>
    <property type="match status" value="1"/>
</dbReference>
<evidence type="ECO:0000313" key="7">
    <source>
        <dbReference type="EMBL" id="KAF7151116.1"/>
    </source>
</evidence>
<dbReference type="EMBL" id="WJXA01000002">
    <property type="protein sequence ID" value="KAF7151116.1"/>
    <property type="molecule type" value="Genomic_DNA"/>
</dbReference>
<protein>
    <recommendedName>
        <fullName evidence="9">S-protein homolog</fullName>
    </recommendedName>
</protein>
<keyword evidence="4" id="KW-0964">Secreted</keyword>
<dbReference type="GO" id="GO:0005576">
    <property type="term" value="C:extracellular region"/>
    <property type="evidence" value="ECO:0007669"/>
    <property type="project" value="UniProtKB-SubCell"/>
</dbReference>
<evidence type="ECO:0000256" key="5">
    <source>
        <dbReference type="ARBA" id="ARBA00022729"/>
    </source>
</evidence>
<evidence type="ECO:0000256" key="4">
    <source>
        <dbReference type="ARBA" id="ARBA00022525"/>
    </source>
</evidence>
<comment type="caution">
    <text evidence="7">The sequence shown here is derived from an EMBL/GenBank/DDBJ whole genome shotgun (WGS) entry which is preliminary data.</text>
</comment>
<proteinExistence type="inferred from homology"/>
<keyword evidence="3" id="KW-0713">Self-incompatibility</keyword>
<dbReference type="Pfam" id="PF05938">
    <property type="entry name" value="Self-incomp_S1"/>
    <property type="match status" value="2"/>
</dbReference>
<dbReference type="InterPro" id="IPR010264">
    <property type="entry name" value="Self-incomp_S1"/>
</dbReference>
<dbReference type="Proteomes" id="UP000626092">
    <property type="component" value="Unassembled WGS sequence"/>
</dbReference>
<evidence type="ECO:0000256" key="6">
    <source>
        <dbReference type="SAM" id="SignalP"/>
    </source>
</evidence>